<evidence type="ECO:0000256" key="2">
    <source>
        <dbReference type="ARBA" id="ARBA00022764"/>
    </source>
</evidence>
<accession>D6SSB3</accession>
<feature type="domain" description="NADH:ubiquinone oxidoreductase-like 20kDa subunit" evidence="4">
    <location>
        <begin position="14"/>
        <end position="174"/>
    </location>
</feature>
<dbReference type="EMBL" id="ACJN02000003">
    <property type="protein sequence ID" value="EFI33579.1"/>
    <property type="molecule type" value="Genomic_DNA"/>
</dbReference>
<keyword evidence="3" id="KW-0560">Oxidoreductase</keyword>
<dbReference type="AlphaFoldDB" id="D6SSB3"/>
<keyword evidence="5" id="KW-0830">Ubiquinone</keyword>
<evidence type="ECO:0000256" key="3">
    <source>
        <dbReference type="ARBA" id="ARBA00023002"/>
    </source>
</evidence>
<organism evidence="5 6">
    <name type="scientific">Desulfonatronospira thiodismutans ASO3-1</name>
    <dbReference type="NCBI Taxonomy" id="555779"/>
    <lineage>
        <taxon>Bacteria</taxon>
        <taxon>Pseudomonadati</taxon>
        <taxon>Thermodesulfobacteriota</taxon>
        <taxon>Desulfovibrionia</taxon>
        <taxon>Desulfovibrionales</taxon>
        <taxon>Desulfonatronovibrionaceae</taxon>
        <taxon>Desulfonatronospira</taxon>
    </lineage>
</organism>
<evidence type="ECO:0000313" key="5">
    <source>
        <dbReference type="EMBL" id="EFI33579.1"/>
    </source>
</evidence>
<keyword evidence="2" id="KW-0574">Periplasm</keyword>
<protein>
    <submittedName>
        <fullName evidence="5">NADH ubiquinone oxidoreductase 20 kDa subunit</fullName>
    </submittedName>
</protein>
<dbReference type="InterPro" id="IPR006137">
    <property type="entry name" value="NADH_UbQ_OxRdtase-like_20kDa"/>
</dbReference>
<dbReference type="PANTHER" id="PTHR42845:SF2">
    <property type="entry name" value="F420-NON-REDUCING HYDROGENASE VHU SUBUNIT G"/>
    <property type="match status" value="1"/>
</dbReference>
<evidence type="ECO:0000256" key="1">
    <source>
        <dbReference type="ARBA" id="ARBA00004418"/>
    </source>
</evidence>
<evidence type="ECO:0000313" key="6">
    <source>
        <dbReference type="Proteomes" id="UP000005496"/>
    </source>
</evidence>
<reference evidence="5" key="1">
    <citation type="submission" date="2010-05" db="EMBL/GenBank/DDBJ databases">
        <title>The draft genome of Desulfonatronospira thiodismutans ASO3-1.</title>
        <authorList>
            <consortium name="US DOE Joint Genome Institute (JGI-PGF)"/>
            <person name="Lucas S."/>
            <person name="Copeland A."/>
            <person name="Lapidus A."/>
            <person name="Cheng J.-F."/>
            <person name="Bruce D."/>
            <person name="Goodwin L."/>
            <person name="Pitluck S."/>
            <person name="Chertkov O."/>
            <person name="Brettin T."/>
            <person name="Detter J.C."/>
            <person name="Han C."/>
            <person name="Land M.L."/>
            <person name="Hauser L."/>
            <person name="Kyrpides N."/>
            <person name="Mikhailova N."/>
            <person name="Muyzer G."/>
            <person name="Woyke T."/>
        </authorList>
    </citation>
    <scope>NUCLEOTIDE SEQUENCE [LARGE SCALE GENOMIC DNA]</scope>
    <source>
        <strain evidence="5">ASO3-1</strain>
    </source>
</reference>
<dbReference type="RefSeq" id="WP_008870929.1">
    <property type="nucleotide sequence ID" value="NZ_ACJN02000003.1"/>
</dbReference>
<comment type="subcellular location">
    <subcellularLocation>
        <location evidence="1">Periplasm</location>
    </subcellularLocation>
</comment>
<dbReference type="GO" id="GO:0051536">
    <property type="term" value="F:iron-sulfur cluster binding"/>
    <property type="evidence" value="ECO:0007669"/>
    <property type="project" value="InterPro"/>
</dbReference>
<name>D6SSB3_9BACT</name>
<keyword evidence="6" id="KW-1185">Reference proteome</keyword>
<dbReference type="Proteomes" id="UP000005496">
    <property type="component" value="Unassembled WGS sequence"/>
</dbReference>
<comment type="caution">
    <text evidence="5">The sequence shown here is derived from an EMBL/GenBank/DDBJ whole genome shotgun (WGS) entry which is preliminary data.</text>
</comment>
<dbReference type="InterPro" id="IPR037024">
    <property type="entry name" value="NiFe_Hase_small_N_sf"/>
</dbReference>
<dbReference type="InterPro" id="IPR051349">
    <property type="entry name" value="Hydrogenase_assoc-protein"/>
</dbReference>
<dbReference type="PANTHER" id="PTHR42845">
    <property type="entry name" value="COENZYME F420-REDUCING HYDROGENASE, GAMMA SUBUNIT"/>
    <property type="match status" value="1"/>
</dbReference>
<sequence length="312" mass="34116">MTKVTVAEEWLNACAGCEIAILNVGDVLVDLLVNNLDFVHIPVILDKKYFGQTGEEEHLSIPEAVVGIVSGGVRNEEHKEVLLEMRKKCQILIALGTCATDGGIPAMINMYSDEELKKFTYKDSPTTDPADYPTEHIPPLLDQCYALDELVKVDLYLPGCPPHPDWIAGAVLALLEGKTEYRMPEKSVCDACPTIRESKKGLADIKRMLSAPEFDPEKPLDEMRCLLEQGFLCLGPVTGVGCGGKEGAPRCISARVPCRGCYGPVRKGAKPLVDYMGALASVGFDPNKMPDRRGYLARFSGAHGTLKRPVRR</sequence>
<proteinExistence type="predicted"/>
<dbReference type="GO" id="GO:0016491">
    <property type="term" value="F:oxidoreductase activity"/>
    <property type="evidence" value="ECO:0007669"/>
    <property type="project" value="UniProtKB-KW"/>
</dbReference>
<gene>
    <name evidence="5" type="ORF">Dthio_PD0914</name>
</gene>
<evidence type="ECO:0000259" key="4">
    <source>
        <dbReference type="Pfam" id="PF01058"/>
    </source>
</evidence>
<dbReference type="Gene3D" id="3.40.50.700">
    <property type="entry name" value="NADH:ubiquinone oxidoreductase-like, 20kDa subunit"/>
    <property type="match status" value="1"/>
</dbReference>
<dbReference type="eggNOG" id="COG1941">
    <property type="taxonomic scope" value="Bacteria"/>
</dbReference>
<dbReference type="SUPFAM" id="SSF56770">
    <property type="entry name" value="HydA/Nqo6-like"/>
    <property type="match status" value="1"/>
</dbReference>
<dbReference type="GO" id="GO:0042597">
    <property type="term" value="C:periplasmic space"/>
    <property type="evidence" value="ECO:0007669"/>
    <property type="project" value="UniProtKB-SubCell"/>
</dbReference>
<dbReference type="Pfam" id="PF01058">
    <property type="entry name" value="Oxidored_q6"/>
    <property type="match status" value="1"/>
</dbReference>
<dbReference type="OrthoDB" id="9787729at2"/>